<feature type="non-terminal residue" evidence="1">
    <location>
        <position position="57"/>
    </location>
</feature>
<gene>
    <name evidence="1" type="ORF">BGZ65_004427</name>
</gene>
<organism evidence="1 2">
    <name type="scientific">Modicella reniformis</name>
    <dbReference type="NCBI Taxonomy" id="1440133"/>
    <lineage>
        <taxon>Eukaryota</taxon>
        <taxon>Fungi</taxon>
        <taxon>Fungi incertae sedis</taxon>
        <taxon>Mucoromycota</taxon>
        <taxon>Mortierellomycotina</taxon>
        <taxon>Mortierellomycetes</taxon>
        <taxon>Mortierellales</taxon>
        <taxon>Mortierellaceae</taxon>
        <taxon>Modicella</taxon>
    </lineage>
</organism>
<evidence type="ECO:0000313" key="2">
    <source>
        <dbReference type="Proteomes" id="UP000749646"/>
    </source>
</evidence>
<evidence type="ECO:0000313" key="1">
    <source>
        <dbReference type="EMBL" id="KAG0000376.1"/>
    </source>
</evidence>
<comment type="caution">
    <text evidence="1">The sequence shown here is derived from an EMBL/GenBank/DDBJ whole genome shotgun (WGS) entry which is preliminary data.</text>
</comment>
<keyword evidence="2" id="KW-1185">Reference proteome</keyword>
<name>A0A9P6MGX5_9FUNG</name>
<dbReference type="AlphaFoldDB" id="A0A9P6MGX5"/>
<protein>
    <submittedName>
        <fullName evidence="1">Uncharacterized protein</fullName>
    </submittedName>
</protein>
<accession>A0A9P6MGX5</accession>
<dbReference type="Proteomes" id="UP000749646">
    <property type="component" value="Unassembled WGS sequence"/>
</dbReference>
<reference evidence="1" key="1">
    <citation type="journal article" date="2020" name="Fungal Divers.">
        <title>Resolving the Mortierellaceae phylogeny through synthesis of multi-gene phylogenetics and phylogenomics.</title>
        <authorList>
            <person name="Vandepol N."/>
            <person name="Liber J."/>
            <person name="Desiro A."/>
            <person name="Na H."/>
            <person name="Kennedy M."/>
            <person name="Barry K."/>
            <person name="Grigoriev I.V."/>
            <person name="Miller A.N."/>
            <person name="O'Donnell K."/>
            <person name="Stajich J.E."/>
            <person name="Bonito G."/>
        </authorList>
    </citation>
    <scope>NUCLEOTIDE SEQUENCE</scope>
    <source>
        <strain evidence="1">MES-2147</strain>
    </source>
</reference>
<sequence>MRGNVERKNAWRILEALDQVIDYDDLDQEKEILNMEDRWLSINITDESKYAECHLDA</sequence>
<proteinExistence type="predicted"/>
<dbReference type="EMBL" id="JAAAHW010000637">
    <property type="protein sequence ID" value="KAG0000376.1"/>
    <property type="molecule type" value="Genomic_DNA"/>
</dbReference>